<evidence type="ECO:0000256" key="6">
    <source>
        <dbReference type="ARBA" id="ARBA00022833"/>
    </source>
</evidence>
<evidence type="ECO:0000256" key="8">
    <source>
        <dbReference type="ARBA" id="ARBA00023015"/>
    </source>
</evidence>
<evidence type="ECO:0000256" key="1">
    <source>
        <dbReference type="ARBA" id="ARBA00004496"/>
    </source>
</evidence>
<evidence type="ECO:0000313" key="11">
    <source>
        <dbReference type="EMBL" id="GAA3768181.1"/>
    </source>
</evidence>
<evidence type="ECO:0000256" key="3">
    <source>
        <dbReference type="ARBA" id="ARBA00022490"/>
    </source>
</evidence>
<evidence type="ECO:0000313" key="12">
    <source>
        <dbReference type="Proteomes" id="UP001500540"/>
    </source>
</evidence>
<comment type="similarity">
    <text evidence="2">Belongs to the Fur family.</text>
</comment>
<dbReference type="SUPFAM" id="SSF46785">
    <property type="entry name" value="Winged helix' DNA-binding domain"/>
    <property type="match status" value="1"/>
</dbReference>
<dbReference type="InterPro" id="IPR043135">
    <property type="entry name" value="Fur_C"/>
</dbReference>
<sequence>MRAPIYDMDAAMAIRGAGLRVTGSRTAVFDALREHPHASAEDVYGAVAPQLAHPSLQSVYNALGDFAGAGLVRRIEPAGHPQLFELRVGDNHHHLVCTDCGAVADVNCVVGEAPCLAPGDDHGFIVREAEVTFWGSCAACAALPAAPGNAREH</sequence>
<keyword evidence="9" id="KW-0238">DNA-binding</keyword>
<keyword evidence="7" id="KW-0408">Iron</keyword>
<dbReference type="Gene3D" id="3.30.1490.190">
    <property type="match status" value="1"/>
</dbReference>
<reference evidence="12" key="1">
    <citation type="journal article" date="2019" name="Int. J. Syst. Evol. Microbiol.">
        <title>The Global Catalogue of Microorganisms (GCM) 10K type strain sequencing project: providing services to taxonomists for standard genome sequencing and annotation.</title>
        <authorList>
            <consortium name="The Broad Institute Genomics Platform"/>
            <consortium name="The Broad Institute Genome Sequencing Center for Infectious Disease"/>
            <person name="Wu L."/>
            <person name="Ma J."/>
        </authorList>
    </citation>
    <scope>NUCLEOTIDE SEQUENCE [LARGE SCALE GENOMIC DNA]</scope>
    <source>
        <strain evidence="12">JCM 16950</strain>
    </source>
</reference>
<dbReference type="InterPro" id="IPR036390">
    <property type="entry name" value="WH_DNA-bd_sf"/>
</dbReference>
<evidence type="ECO:0000256" key="7">
    <source>
        <dbReference type="ARBA" id="ARBA00023004"/>
    </source>
</evidence>
<dbReference type="EMBL" id="BAABAF010000007">
    <property type="protein sequence ID" value="GAA3768181.1"/>
    <property type="molecule type" value="Genomic_DNA"/>
</dbReference>
<dbReference type="PANTHER" id="PTHR33202:SF18">
    <property type="entry name" value="TRANSCRIPTIONAL REGULATOR FURA"/>
    <property type="match status" value="1"/>
</dbReference>
<dbReference type="PANTHER" id="PTHR33202">
    <property type="entry name" value="ZINC UPTAKE REGULATION PROTEIN"/>
    <property type="match status" value="1"/>
</dbReference>
<dbReference type="RefSeq" id="WP_344783277.1">
    <property type="nucleotide sequence ID" value="NZ_BAABAF010000007.1"/>
</dbReference>
<comment type="caution">
    <text evidence="11">The sequence shown here is derived from an EMBL/GenBank/DDBJ whole genome shotgun (WGS) entry which is preliminary data.</text>
</comment>
<keyword evidence="6" id="KW-0862">Zinc</keyword>
<gene>
    <name evidence="11" type="primary">furA3</name>
    <name evidence="11" type="ORF">GCM10022240_20750</name>
</gene>
<keyword evidence="8" id="KW-0805">Transcription regulation</keyword>
<name>A0ABP7GL84_9MICO</name>
<evidence type="ECO:0000256" key="2">
    <source>
        <dbReference type="ARBA" id="ARBA00007957"/>
    </source>
</evidence>
<evidence type="ECO:0000256" key="4">
    <source>
        <dbReference type="ARBA" id="ARBA00022491"/>
    </source>
</evidence>
<dbReference type="Pfam" id="PF01475">
    <property type="entry name" value="FUR"/>
    <property type="match status" value="1"/>
</dbReference>
<keyword evidence="4" id="KW-0678">Repressor</keyword>
<dbReference type="Proteomes" id="UP001500540">
    <property type="component" value="Unassembled WGS sequence"/>
</dbReference>
<keyword evidence="12" id="KW-1185">Reference proteome</keyword>
<protein>
    <submittedName>
        <fullName evidence="11">Fur family transcriptional regulator FurA3</fullName>
    </submittedName>
</protein>
<evidence type="ECO:0000256" key="5">
    <source>
        <dbReference type="ARBA" id="ARBA00022723"/>
    </source>
</evidence>
<evidence type="ECO:0000256" key="9">
    <source>
        <dbReference type="ARBA" id="ARBA00023125"/>
    </source>
</evidence>
<dbReference type="Gene3D" id="1.10.10.10">
    <property type="entry name" value="Winged helix-like DNA-binding domain superfamily/Winged helix DNA-binding domain"/>
    <property type="match status" value="1"/>
</dbReference>
<keyword evidence="5" id="KW-0479">Metal-binding</keyword>
<evidence type="ECO:0000256" key="10">
    <source>
        <dbReference type="ARBA" id="ARBA00023163"/>
    </source>
</evidence>
<comment type="subcellular location">
    <subcellularLocation>
        <location evidence="1">Cytoplasm</location>
    </subcellularLocation>
</comment>
<dbReference type="InterPro" id="IPR002481">
    <property type="entry name" value="FUR"/>
</dbReference>
<keyword evidence="10" id="KW-0804">Transcription</keyword>
<organism evidence="11 12">
    <name type="scientific">Microbacterium kribbense</name>
    <dbReference type="NCBI Taxonomy" id="433645"/>
    <lineage>
        <taxon>Bacteria</taxon>
        <taxon>Bacillati</taxon>
        <taxon>Actinomycetota</taxon>
        <taxon>Actinomycetes</taxon>
        <taxon>Micrococcales</taxon>
        <taxon>Microbacteriaceae</taxon>
        <taxon>Microbacterium</taxon>
    </lineage>
</organism>
<proteinExistence type="inferred from homology"/>
<dbReference type="CDD" id="cd07153">
    <property type="entry name" value="Fur_like"/>
    <property type="match status" value="1"/>
</dbReference>
<keyword evidence="3" id="KW-0963">Cytoplasm</keyword>
<dbReference type="InterPro" id="IPR036388">
    <property type="entry name" value="WH-like_DNA-bd_sf"/>
</dbReference>
<accession>A0ABP7GL84</accession>